<dbReference type="PANTHER" id="PTHR43289:SF34">
    <property type="entry name" value="SERINE_THREONINE-PROTEIN KINASE YBDM-RELATED"/>
    <property type="match status" value="1"/>
</dbReference>
<evidence type="ECO:0000256" key="3">
    <source>
        <dbReference type="ARBA" id="ARBA00022777"/>
    </source>
</evidence>
<evidence type="ECO:0000256" key="1">
    <source>
        <dbReference type="ARBA" id="ARBA00022679"/>
    </source>
</evidence>
<dbReference type="GO" id="GO:0005524">
    <property type="term" value="F:ATP binding"/>
    <property type="evidence" value="ECO:0007669"/>
    <property type="project" value="UniProtKB-UniRule"/>
</dbReference>
<protein>
    <submittedName>
        <fullName evidence="9">Serine/threonine-protein kinase PrkC</fullName>
        <ecNumber evidence="9">2.7.11.1</ecNumber>
    </submittedName>
</protein>
<evidence type="ECO:0000256" key="2">
    <source>
        <dbReference type="ARBA" id="ARBA00022741"/>
    </source>
</evidence>
<evidence type="ECO:0000256" key="7">
    <source>
        <dbReference type="SAM" id="Phobius"/>
    </source>
</evidence>
<dbReference type="InterPro" id="IPR008271">
    <property type="entry name" value="Ser/Thr_kinase_AS"/>
</dbReference>
<dbReference type="InterPro" id="IPR000719">
    <property type="entry name" value="Prot_kinase_dom"/>
</dbReference>
<keyword evidence="3 9" id="KW-0418">Kinase</keyword>
<feature type="region of interest" description="Disordered" evidence="6">
    <location>
        <begin position="378"/>
        <end position="415"/>
    </location>
</feature>
<name>A0A517MKB5_9BACT</name>
<accession>A0A517MKB5</accession>
<keyword evidence="1 9" id="KW-0808">Transferase</keyword>
<feature type="region of interest" description="Disordered" evidence="6">
    <location>
        <begin position="528"/>
        <end position="547"/>
    </location>
</feature>
<organism evidence="9 10">
    <name type="scientific">Roseimaritima multifibrata</name>
    <dbReference type="NCBI Taxonomy" id="1930274"/>
    <lineage>
        <taxon>Bacteria</taxon>
        <taxon>Pseudomonadati</taxon>
        <taxon>Planctomycetota</taxon>
        <taxon>Planctomycetia</taxon>
        <taxon>Pirellulales</taxon>
        <taxon>Pirellulaceae</taxon>
        <taxon>Roseimaritima</taxon>
    </lineage>
</organism>
<proteinExistence type="predicted"/>
<dbReference type="InterPro" id="IPR017441">
    <property type="entry name" value="Protein_kinase_ATP_BS"/>
</dbReference>
<evidence type="ECO:0000256" key="4">
    <source>
        <dbReference type="ARBA" id="ARBA00022840"/>
    </source>
</evidence>
<feature type="domain" description="Protein kinase" evidence="8">
    <location>
        <begin position="97"/>
        <end position="362"/>
    </location>
</feature>
<evidence type="ECO:0000256" key="5">
    <source>
        <dbReference type="PROSITE-ProRule" id="PRU10141"/>
    </source>
</evidence>
<dbReference type="PROSITE" id="PS00107">
    <property type="entry name" value="PROTEIN_KINASE_ATP"/>
    <property type="match status" value="1"/>
</dbReference>
<dbReference type="EC" id="2.7.11.1" evidence="9"/>
<dbReference type="OrthoDB" id="6111975at2"/>
<evidence type="ECO:0000313" key="9">
    <source>
        <dbReference type="EMBL" id="QDS95314.1"/>
    </source>
</evidence>
<gene>
    <name evidence="9" type="primary">prkC_10</name>
    <name evidence="9" type="ORF">FF011L_41080</name>
</gene>
<dbReference type="Gene3D" id="1.10.510.10">
    <property type="entry name" value="Transferase(Phosphotransferase) domain 1"/>
    <property type="match status" value="1"/>
</dbReference>
<dbReference type="KEGG" id="rml:FF011L_41080"/>
<keyword evidence="4 5" id="KW-0067">ATP-binding</keyword>
<reference evidence="9 10" key="1">
    <citation type="submission" date="2019-02" db="EMBL/GenBank/DDBJ databases">
        <title>Deep-cultivation of Planctomycetes and their phenomic and genomic characterization uncovers novel biology.</title>
        <authorList>
            <person name="Wiegand S."/>
            <person name="Jogler M."/>
            <person name="Boedeker C."/>
            <person name="Pinto D."/>
            <person name="Vollmers J."/>
            <person name="Rivas-Marin E."/>
            <person name="Kohn T."/>
            <person name="Peeters S.H."/>
            <person name="Heuer A."/>
            <person name="Rast P."/>
            <person name="Oberbeckmann S."/>
            <person name="Bunk B."/>
            <person name="Jeske O."/>
            <person name="Meyerdierks A."/>
            <person name="Storesund J.E."/>
            <person name="Kallscheuer N."/>
            <person name="Luecker S."/>
            <person name="Lage O.M."/>
            <person name="Pohl T."/>
            <person name="Merkel B.J."/>
            <person name="Hornburger P."/>
            <person name="Mueller R.-W."/>
            <person name="Bruemmer F."/>
            <person name="Labrenz M."/>
            <person name="Spormann A.M."/>
            <person name="Op den Camp H."/>
            <person name="Overmann J."/>
            <person name="Amann R."/>
            <person name="Jetten M.S.M."/>
            <person name="Mascher T."/>
            <person name="Medema M.H."/>
            <person name="Devos D.P."/>
            <person name="Kaster A.-K."/>
            <person name="Ovreas L."/>
            <person name="Rohde M."/>
            <person name="Galperin M.Y."/>
            <person name="Jogler C."/>
        </authorList>
    </citation>
    <scope>NUCLEOTIDE SEQUENCE [LARGE SCALE GENOMIC DNA]</scope>
    <source>
        <strain evidence="9 10">FF011L</strain>
    </source>
</reference>
<evidence type="ECO:0000256" key="6">
    <source>
        <dbReference type="SAM" id="MobiDB-lite"/>
    </source>
</evidence>
<dbReference type="CDD" id="cd14014">
    <property type="entry name" value="STKc_PknB_like"/>
    <property type="match status" value="1"/>
</dbReference>
<sequence>MISTQCPPPERLQAYNAGKLTEPEMLDIDSDLKTCSDCVQQLDGVEMEDSILTWLSVDESPDDHAPEPEYQEAAAAIKRQLCGKSAELPLNGLVGPYTLLEPIGQGGMGQVFRALHRRLNKTVAIKLLPHQQRVDSLAVARFEREVQAVGALAHPAIVQATDAGEIEGVPFLVMEHIDGLDLSAVLRISGPLPVAESCEVVRQAAEAIAFAHAHHIIHRDIKPSNLMLDSKGNVKVLDLGLARMSHSFLNTSLTGTGQLLGTLDYMSPEQAHEGKADERSDVYALGATLFKLLTGSPVGDIPGEPSSALRRLQRRSQDEGIPFLAFDIPADLLPILQALLSPAPEQRTASATETASLLKPFTDGANLSDWLSETRQFAQSQQQRLQESPTLAGQGSATTHPTASPHSAPTGALKCHKKRKRNRWLLLGGGLGFASWLGLLTVVILQTQQGQIIVESDIPGVEIRILHDQKPVRELTVQTEAESIRLFADQYEISLPADANKLQISPQEIQLRRGETVVVRVTQRSVKTRPSETPNLGGAPSTRGRVATTIPPLTSASTAEANKWEPLFQGKALSEWLRLVRYEQEPKLLAEAFEKAIPNLLRAETQTLIDAAVFDRLCHTDLADTRFLKLTDFDKKRRELAYFHGRPNLLNEHADLLSKELQSGTPKRQEAALIIIANLLDLHTMAKWDASLLKQIEPLAQNELPAIAYAASQILLVKWDDDDPRALELAEKLLADDSLPNAFLGAKHLVETDQKTVALEKMMQIMSTSQDQTIANQTVDWFCAAPLSAPETTLAVETVLILQKHPHLEAWNDRADRLLRHVATKGTASEATVKYLQTVLRQRYDYAYKFETERAQRRRTNMRMDVGMGMGMDMGMGMGMAGGMEMGGEMDMGMGAEYQGHQSPGAPRVVIDTLFELTGNIDTWDEPIDSWNSFEEITIFLETSPSTQAASQSPHQGKQTPSRDMALIHRFARTYFPRTLLPRLIDQASRAFDHSTEEKEIQPLQFLKSSLVRTRRELQSKNQLDVMRQEGSGMDGMMGMDMGMEGGMGAIEGEMGMGGEMQSAEPIPAKQIYAYPFFETSPLYSRIAFQQYIRAAEISNVERLARLRHWEQTFTLTNPVPIASRIGLQASDVADTVKQFEGSEDSFDRQVTYRVASALVNEKMALSLIDALEKNGTISFLDEKLFLADATTAMLLRLNADASPNSTTAWTDPIASTLESLTSTLLAQKESLPRLFAGMVVQETHHILSEAEYSRLLETPISDTDHEELAQVLPPREVSTVVTSLARYSRKMLREVSPDQGRAAFQRWNSEPPKPKYLYRW</sequence>
<keyword evidence="7" id="KW-0472">Membrane</keyword>
<feature type="compositionally biased region" description="Polar residues" evidence="6">
    <location>
        <begin position="387"/>
        <end position="407"/>
    </location>
</feature>
<dbReference type="SMART" id="SM00220">
    <property type="entry name" value="S_TKc"/>
    <property type="match status" value="1"/>
</dbReference>
<feature type="binding site" evidence="5">
    <location>
        <position position="126"/>
    </location>
    <ligand>
        <name>ATP</name>
        <dbReference type="ChEBI" id="CHEBI:30616"/>
    </ligand>
</feature>
<dbReference type="SUPFAM" id="SSF56112">
    <property type="entry name" value="Protein kinase-like (PK-like)"/>
    <property type="match status" value="1"/>
</dbReference>
<dbReference type="GO" id="GO:0004674">
    <property type="term" value="F:protein serine/threonine kinase activity"/>
    <property type="evidence" value="ECO:0007669"/>
    <property type="project" value="UniProtKB-EC"/>
</dbReference>
<dbReference type="Gene3D" id="3.30.200.20">
    <property type="entry name" value="Phosphorylase Kinase, domain 1"/>
    <property type="match status" value="1"/>
</dbReference>
<keyword evidence="2 5" id="KW-0547">Nucleotide-binding</keyword>
<dbReference type="EMBL" id="CP036262">
    <property type="protein sequence ID" value="QDS95314.1"/>
    <property type="molecule type" value="Genomic_DNA"/>
</dbReference>
<feature type="compositionally biased region" description="Polar residues" evidence="6">
    <location>
        <begin position="944"/>
        <end position="962"/>
    </location>
</feature>
<keyword evidence="10" id="KW-1185">Reference proteome</keyword>
<evidence type="ECO:0000259" key="8">
    <source>
        <dbReference type="PROSITE" id="PS50011"/>
    </source>
</evidence>
<dbReference type="Pfam" id="PF00069">
    <property type="entry name" value="Pkinase"/>
    <property type="match status" value="1"/>
</dbReference>
<keyword evidence="7" id="KW-0812">Transmembrane</keyword>
<feature type="transmembrane region" description="Helical" evidence="7">
    <location>
        <begin position="424"/>
        <end position="445"/>
    </location>
</feature>
<keyword evidence="7" id="KW-1133">Transmembrane helix</keyword>
<dbReference type="RefSeq" id="WP_145353377.1">
    <property type="nucleotide sequence ID" value="NZ_CP036262.1"/>
</dbReference>
<dbReference type="PANTHER" id="PTHR43289">
    <property type="entry name" value="MITOGEN-ACTIVATED PROTEIN KINASE KINASE KINASE 20-RELATED"/>
    <property type="match status" value="1"/>
</dbReference>
<dbReference type="PROSITE" id="PS50011">
    <property type="entry name" value="PROTEIN_KINASE_DOM"/>
    <property type="match status" value="1"/>
</dbReference>
<dbReference type="InterPro" id="IPR011009">
    <property type="entry name" value="Kinase-like_dom_sf"/>
</dbReference>
<feature type="region of interest" description="Disordered" evidence="6">
    <location>
        <begin position="944"/>
        <end position="963"/>
    </location>
</feature>
<evidence type="ECO:0000313" key="10">
    <source>
        <dbReference type="Proteomes" id="UP000320672"/>
    </source>
</evidence>
<dbReference type="Proteomes" id="UP000320672">
    <property type="component" value="Chromosome"/>
</dbReference>
<dbReference type="PROSITE" id="PS00108">
    <property type="entry name" value="PROTEIN_KINASE_ST"/>
    <property type="match status" value="1"/>
</dbReference>